<sequence length="186" mass="20147">MIKLLGISGSLRKGSFNKALLHAALELRLTDVRFTAGTIEGIPLYNADIEREGVPAPVQLLKDQIADADGVILFTPEYNNSMPGVFKNAIDWASSSMTGAPNVFAGKAFALVGTSPGPFGTLLSQNAWLPVFRTLGADLWAGKRLMLPKAGSLFDKDGKLTDEEAKIRLKAFVEAFAEYVMETKER</sequence>
<accession>A0ABU0BT45</accession>
<evidence type="ECO:0000313" key="2">
    <source>
        <dbReference type="EMBL" id="MDQ0321436.1"/>
    </source>
</evidence>
<gene>
    <name evidence="2" type="ORF">QO002_003574</name>
</gene>
<name>A0ABU0BT45_9HYPH</name>
<comment type="caution">
    <text evidence="2">The sequence shown here is derived from an EMBL/GenBank/DDBJ whole genome shotgun (WGS) entry which is preliminary data.</text>
</comment>
<dbReference type="Gene3D" id="3.40.50.360">
    <property type="match status" value="1"/>
</dbReference>
<dbReference type="PANTHER" id="PTHR30543">
    <property type="entry name" value="CHROMATE REDUCTASE"/>
    <property type="match status" value="1"/>
</dbReference>
<protein>
    <submittedName>
        <fullName evidence="2">NAD(P)H-dependent FMN reductase</fullName>
    </submittedName>
</protein>
<evidence type="ECO:0000313" key="3">
    <source>
        <dbReference type="Proteomes" id="UP001230207"/>
    </source>
</evidence>
<dbReference type="SUPFAM" id="SSF52218">
    <property type="entry name" value="Flavoproteins"/>
    <property type="match status" value="1"/>
</dbReference>
<proteinExistence type="predicted"/>
<dbReference type="Proteomes" id="UP001230207">
    <property type="component" value="Unassembled WGS sequence"/>
</dbReference>
<dbReference type="EMBL" id="JAUSVF010000001">
    <property type="protein sequence ID" value="MDQ0321436.1"/>
    <property type="molecule type" value="Genomic_DNA"/>
</dbReference>
<evidence type="ECO:0000259" key="1">
    <source>
        <dbReference type="Pfam" id="PF03358"/>
    </source>
</evidence>
<dbReference type="Pfam" id="PF03358">
    <property type="entry name" value="FMN_red"/>
    <property type="match status" value="1"/>
</dbReference>
<dbReference type="InterPro" id="IPR005025">
    <property type="entry name" value="FMN_Rdtase-like_dom"/>
</dbReference>
<dbReference type="InterPro" id="IPR050712">
    <property type="entry name" value="NAD(P)H-dep_reductase"/>
</dbReference>
<dbReference type="PANTHER" id="PTHR30543:SF21">
    <property type="entry name" value="NAD(P)H-DEPENDENT FMN REDUCTASE LOT6"/>
    <property type="match status" value="1"/>
</dbReference>
<reference evidence="2 3" key="1">
    <citation type="submission" date="2023-07" db="EMBL/GenBank/DDBJ databases">
        <title>Genomic Encyclopedia of Type Strains, Phase IV (KMG-IV): sequencing the most valuable type-strain genomes for metagenomic binning, comparative biology and taxonomic classification.</title>
        <authorList>
            <person name="Goeker M."/>
        </authorList>
    </citation>
    <scope>NUCLEOTIDE SEQUENCE [LARGE SCALE GENOMIC DNA]</scope>
    <source>
        <strain evidence="2 3">DSM 1112</strain>
    </source>
</reference>
<dbReference type="InterPro" id="IPR029039">
    <property type="entry name" value="Flavoprotein-like_sf"/>
</dbReference>
<organism evidence="2 3">
    <name type="scientific">Pararhizobium capsulatum DSM 1112</name>
    <dbReference type="NCBI Taxonomy" id="1121113"/>
    <lineage>
        <taxon>Bacteria</taxon>
        <taxon>Pseudomonadati</taxon>
        <taxon>Pseudomonadota</taxon>
        <taxon>Alphaproteobacteria</taxon>
        <taxon>Hyphomicrobiales</taxon>
        <taxon>Rhizobiaceae</taxon>
        <taxon>Rhizobium/Agrobacterium group</taxon>
        <taxon>Pararhizobium</taxon>
    </lineage>
</organism>
<keyword evidence="3" id="KW-1185">Reference proteome</keyword>
<dbReference type="RefSeq" id="WP_307232045.1">
    <property type="nucleotide sequence ID" value="NZ_JAUSVF010000001.1"/>
</dbReference>
<feature type="domain" description="NADPH-dependent FMN reductase-like" evidence="1">
    <location>
        <begin position="2"/>
        <end position="137"/>
    </location>
</feature>